<dbReference type="OrthoDB" id="4378831at2"/>
<protein>
    <submittedName>
        <fullName evidence="2">Uncharacterized alpha/beta hydrolase domain</fullName>
    </submittedName>
</protein>
<evidence type="ECO:0000313" key="3">
    <source>
        <dbReference type="Proteomes" id="UP000186098"/>
    </source>
</evidence>
<keyword evidence="3" id="KW-1185">Reference proteome</keyword>
<dbReference type="EMBL" id="FTOM01000005">
    <property type="protein sequence ID" value="SIS80352.1"/>
    <property type="molecule type" value="Genomic_DNA"/>
</dbReference>
<dbReference type="AlphaFoldDB" id="A0A1N7M2S4"/>
<accession>A0A1N7M2S4</accession>
<reference evidence="3" key="1">
    <citation type="submission" date="2017-01" db="EMBL/GenBank/DDBJ databases">
        <authorList>
            <person name="Varghese N."/>
            <person name="Submissions S."/>
        </authorList>
    </citation>
    <scope>NUCLEOTIDE SEQUENCE [LARGE SCALE GENOMIC DNA]</scope>
    <source>
        <strain evidence="3">DSM 18714</strain>
    </source>
</reference>
<proteinExistence type="predicted"/>
<dbReference type="Proteomes" id="UP000186098">
    <property type="component" value="Unassembled WGS sequence"/>
</dbReference>
<sequence length="386" mass="43484">MPRTIVLMLDGTSNEIAANRSNILRLYGTLEKTDRQVVWYDPGVGTLGPERAWLRARRKASEVFGMATGWGLDENVKEAYRFLSETWARDTTPENRDRIFLIGFSRGAYSARVLAGFIHAVGLIEPRNLNLLEYAYRAYKRIGETGRDSDFDEIRLYRRILRAEQPPIRALGLFDTVTSVIEQGRFGPRLRSHAFTSVNPSVEAVRQALALDERRTMYRPLRWPEGGLYQADRLDRAAAARPQDLREVWFAGVHSDVGGGYPEPEAQLAKLSLRWMVAELAALGLTFDADALRLIVEGQPPGQGHVAPDPAGDPHQSMKPLWRLLEYLPRKKPEGSTRPDLAGWVLPMCEPRPVPQGARIHRSALEHARLKGRAFPNLPADHRIEG</sequence>
<evidence type="ECO:0000313" key="2">
    <source>
        <dbReference type="EMBL" id="SIS80352.1"/>
    </source>
</evidence>
<dbReference type="InterPro" id="IPR018712">
    <property type="entry name" value="Tle1-like_cat"/>
</dbReference>
<organism evidence="2 3">
    <name type="scientific">Phaeovulum vinaykumarii</name>
    <dbReference type="NCBI Taxonomy" id="407234"/>
    <lineage>
        <taxon>Bacteria</taxon>
        <taxon>Pseudomonadati</taxon>
        <taxon>Pseudomonadota</taxon>
        <taxon>Alphaproteobacteria</taxon>
        <taxon>Rhodobacterales</taxon>
        <taxon>Paracoccaceae</taxon>
        <taxon>Phaeovulum</taxon>
    </lineage>
</organism>
<dbReference type="Pfam" id="PF09994">
    <property type="entry name" value="T6SS_Tle1-like_cat"/>
    <property type="match status" value="1"/>
</dbReference>
<feature type="domain" description="T6SS Phospholipase effector Tle1-like catalytic" evidence="1">
    <location>
        <begin position="3"/>
        <end position="279"/>
    </location>
</feature>
<dbReference type="PANTHER" id="PTHR33840">
    <property type="match status" value="1"/>
</dbReference>
<keyword evidence="2" id="KW-0378">Hydrolase</keyword>
<evidence type="ECO:0000259" key="1">
    <source>
        <dbReference type="Pfam" id="PF09994"/>
    </source>
</evidence>
<dbReference type="InterPro" id="IPR029058">
    <property type="entry name" value="AB_hydrolase_fold"/>
</dbReference>
<gene>
    <name evidence="2" type="ORF">SAMN05421795_105108</name>
</gene>
<dbReference type="SUPFAM" id="SSF53474">
    <property type="entry name" value="alpha/beta-Hydrolases"/>
    <property type="match status" value="1"/>
</dbReference>
<dbReference type="PANTHER" id="PTHR33840:SF1">
    <property type="entry name" value="TLE1 PHOSPHOLIPASE DOMAIN-CONTAINING PROTEIN"/>
    <property type="match status" value="1"/>
</dbReference>
<name>A0A1N7M2S4_9RHOB</name>
<dbReference type="GO" id="GO:0016787">
    <property type="term" value="F:hydrolase activity"/>
    <property type="evidence" value="ECO:0007669"/>
    <property type="project" value="UniProtKB-KW"/>
</dbReference>
<dbReference type="RefSeq" id="WP_076366127.1">
    <property type="nucleotide sequence ID" value="NZ_FTOM01000005.1"/>
</dbReference>